<dbReference type="InterPro" id="IPR017996">
    <property type="entry name" value="MRJP/yellow-related"/>
</dbReference>
<proteinExistence type="inferred from homology"/>
<evidence type="ECO:0000256" key="3">
    <source>
        <dbReference type="ARBA" id="ARBA00022525"/>
    </source>
</evidence>
<keyword evidence="6" id="KW-1185">Reference proteome</keyword>
<dbReference type="PANTHER" id="PTHR10009">
    <property type="entry name" value="PROTEIN YELLOW-RELATED"/>
    <property type="match status" value="1"/>
</dbReference>
<evidence type="ECO:0000313" key="6">
    <source>
        <dbReference type="Proteomes" id="UP000799423"/>
    </source>
</evidence>
<dbReference type="PANTHER" id="PTHR10009:SF18">
    <property type="entry name" value="PROTEIN YELLOW-LIKE PROTEIN"/>
    <property type="match status" value="1"/>
</dbReference>
<evidence type="ECO:0000256" key="4">
    <source>
        <dbReference type="SAM" id="SignalP"/>
    </source>
</evidence>
<evidence type="ECO:0008006" key="7">
    <source>
        <dbReference type="Google" id="ProtNLM"/>
    </source>
</evidence>
<dbReference type="OrthoDB" id="7776143at2759"/>
<protein>
    <recommendedName>
        <fullName evidence="7">Major royal jelly protein</fullName>
    </recommendedName>
</protein>
<comment type="similarity">
    <text evidence="2">Belongs to the major royal jelly protein family.</text>
</comment>
<accession>A0A6A7B319</accession>
<evidence type="ECO:0000256" key="2">
    <source>
        <dbReference type="ARBA" id="ARBA00009127"/>
    </source>
</evidence>
<dbReference type="Pfam" id="PF03022">
    <property type="entry name" value="MRJP"/>
    <property type="match status" value="1"/>
</dbReference>
<evidence type="ECO:0000256" key="1">
    <source>
        <dbReference type="ARBA" id="ARBA00004613"/>
    </source>
</evidence>
<dbReference type="Gene3D" id="2.120.10.30">
    <property type="entry name" value="TolB, C-terminal domain"/>
    <property type="match status" value="1"/>
</dbReference>
<dbReference type="InterPro" id="IPR011042">
    <property type="entry name" value="6-blade_b-propeller_TolB-like"/>
</dbReference>
<dbReference type="Proteomes" id="UP000799423">
    <property type="component" value="Unassembled WGS sequence"/>
</dbReference>
<dbReference type="AlphaFoldDB" id="A0A6A7B319"/>
<organism evidence="5 6">
    <name type="scientific">Plenodomus tracheiphilus IPT5</name>
    <dbReference type="NCBI Taxonomy" id="1408161"/>
    <lineage>
        <taxon>Eukaryota</taxon>
        <taxon>Fungi</taxon>
        <taxon>Dikarya</taxon>
        <taxon>Ascomycota</taxon>
        <taxon>Pezizomycotina</taxon>
        <taxon>Dothideomycetes</taxon>
        <taxon>Pleosporomycetidae</taxon>
        <taxon>Pleosporales</taxon>
        <taxon>Pleosporineae</taxon>
        <taxon>Leptosphaeriaceae</taxon>
        <taxon>Plenodomus</taxon>
    </lineage>
</organism>
<reference evidence="5" key="1">
    <citation type="submission" date="2020-01" db="EMBL/GenBank/DDBJ databases">
        <authorList>
            <consortium name="DOE Joint Genome Institute"/>
            <person name="Haridas S."/>
            <person name="Albert R."/>
            <person name="Binder M."/>
            <person name="Bloem J."/>
            <person name="Labutti K."/>
            <person name="Salamov A."/>
            <person name="Andreopoulos B."/>
            <person name="Baker S.E."/>
            <person name="Barry K."/>
            <person name="Bills G."/>
            <person name="Bluhm B.H."/>
            <person name="Cannon C."/>
            <person name="Castanera R."/>
            <person name="Culley D.E."/>
            <person name="Daum C."/>
            <person name="Ezra D."/>
            <person name="Gonzalez J.B."/>
            <person name="Henrissat B."/>
            <person name="Kuo A."/>
            <person name="Liang C."/>
            <person name="Lipzen A."/>
            <person name="Lutzoni F."/>
            <person name="Magnuson J."/>
            <person name="Mondo S."/>
            <person name="Nolan M."/>
            <person name="Ohm R."/>
            <person name="Pangilinan J."/>
            <person name="Park H.-J."/>
            <person name="Ramirez L."/>
            <person name="Alfaro M."/>
            <person name="Sun H."/>
            <person name="Tritt A."/>
            <person name="Yoshinaga Y."/>
            <person name="Zwiers L.-H."/>
            <person name="Turgeon B.G."/>
            <person name="Goodwin S.B."/>
            <person name="Spatafora J.W."/>
            <person name="Crous P.W."/>
            <person name="Grigoriev I.V."/>
        </authorList>
    </citation>
    <scope>NUCLEOTIDE SEQUENCE</scope>
    <source>
        <strain evidence="5">IPT5</strain>
    </source>
</reference>
<name>A0A6A7B319_9PLEO</name>
<gene>
    <name evidence="5" type="ORF">T440DRAFT_499647</name>
</gene>
<keyword evidence="3" id="KW-0964">Secreted</keyword>
<comment type="subcellular location">
    <subcellularLocation>
        <location evidence="1">Secreted</location>
    </subcellularLocation>
</comment>
<dbReference type="SUPFAM" id="SSF101898">
    <property type="entry name" value="NHL repeat"/>
    <property type="match status" value="1"/>
</dbReference>
<feature type="chain" id="PRO_5025468684" description="Major royal jelly protein" evidence="4">
    <location>
        <begin position="19"/>
        <end position="431"/>
    </location>
</feature>
<evidence type="ECO:0000313" key="5">
    <source>
        <dbReference type="EMBL" id="KAF2849782.1"/>
    </source>
</evidence>
<feature type="signal peptide" evidence="4">
    <location>
        <begin position="1"/>
        <end position="18"/>
    </location>
</feature>
<sequence length="431" mass="46985">MRASTLPTLLALLAATTAQGTYQNQSYTSLRIDTGSYGPEVEEYHYYYSQWPIGLAISSTGRFFASYTRGTYAFTLGEAINKTTETAYPSTSLNLPASQLSTSWNGIPFGSANSTGLISVQALYITPATKLRPETLWVVDTGRPTITDDTGAPSMPYAQPGGPKILAISLDNDTVYATYTFPIDVHYPDSYMNDIRIDFSPARSPSGQGIAYIVDSSDEGRPGFIMLDLGNGRSWRRLTQHASTLRVDRDVPSYLGQPFYQRTVGQPVQTLREGLDGVQLSPDGETLYFSPLTSNHLYSIPTLFLSHPPSASTNSAIDIAAANAVRDLGGRGGNANGFEGDSNGLIYQCIPEHNAIYVYDPLTGLNKGFVRDARMLWPDGVSVGEDGWLYVNVNQLMFRPEWNGGVDGRVWPGVVLRVRLENGGGKIRSLV</sequence>
<keyword evidence="4" id="KW-0732">Signal</keyword>
<dbReference type="GO" id="GO:0005576">
    <property type="term" value="C:extracellular region"/>
    <property type="evidence" value="ECO:0007669"/>
    <property type="project" value="UniProtKB-SubCell"/>
</dbReference>
<dbReference type="EMBL" id="MU006310">
    <property type="protein sequence ID" value="KAF2849782.1"/>
    <property type="molecule type" value="Genomic_DNA"/>
</dbReference>